<evidence type="ECO:0000256" key="1">
    <source>
        <dbReference type="SAM" id="MobiDB-lite"/>
    </source>
</evidence>
<evidence type="ECO:0000313" key="3">
    <source>
        <dbReference type="Proteomes" id="UP000222072"/>
    </source>
</evidence>
<reference evidence="2 3" key="1">
    <citation type="journal article" date="2017" name="BMC Genomics">
        <title>Three novel Pseudomonas phages isolated from composting provide insights into the evolution and diversity of tailed phages.</title>
        <authorList>
            <person name="Amgarten D."/>
            <person name="Martins L.F."/>
            <person name="Lombardi K.C."/>
            <person name="Antunes L.P."/>
            <person name="de Souza A.P.S."/>
            <person name="Nicastro G.G."/>
            <person name="Kitajima E.W."/>
            <person name="Quaggio R.B."/>
            <person name="Upton C."/>
            <person name="Setubal J.C."/>
            <person name="da Silva A.M."/>
        </authorList>
    </citation>
    <scope>NUCLEOTIDE SEQUENCE [LARGE SCALE GENOMIC DNA]</scope>
</reference>
<name>A0A1L2C923_9CAUD</name>
<evidence type="ECO:0000313" key="2">
    <source>
        <dbReference type="EMBL" id="AMD43404.1"/>
    </source>
</evidence>
<gene>
    <name evidence="2" type="ORF">ZC03_017</name>
</gene>
<proteinExistence type="predicted"/>
<organism evidence="2 3">
    <name type="scientific">Pseudomonas phage ZC03</name>
    <dbReference type="NCBI Taxonomy" id="1622115"/>
    <lineage>
        <taxon>Viruses</taxon>
        <taxon>Duplodnaviria</taxon>
        <taxon>Heunggongvirae</taxon>
        <taxon>Uroviricota</taxon>
        <taxon>Caudoviricetes</taxon>
        <taxon>Schitoviridae</taxon>
        <taxon>Zicotriavirus</taxon>
        <taxon>Zicotriavirus ZC03</taxon>
    </lineage>
</organism>
<feature type="region of interest" description="Disordered" evidence="1">
    <location>
        <begin position="128"/>
        <end position="150"/>
    </location>
</feature>
<accession>A0A1L2C923</accession>
<keyword evidence="3" id="KW-1185">Reference proteome</keyword>
<dbReference type="EMBL" id="KU356690">
    <property type="protein sequence ID" value="AMD43404.1"/>
    <property type="molecule type" value="Genomic_DNA"/>
</dbReference>
<sequence length="150" mass="17145">MENEDDFFKLVGRINPNSLGGGFTPIGGSYVPGLEQNPEWQAATIGLMNEQRNYLSRLNQNSQFGLNLNTFNNVMGGLSSLAQLWQGYQASKLAKDQWRTQKSVLNTNMMNQIQSYNNSLRDRLDSRAKMEGRDQASADRQFEERKARRY</sequence>
<dbReference type="Proteomes" id="UP000222072">
    <property type="component" value="Segment"/>
</dbReference>
<protein>
    <submittedName>
        <fullName evidence="2">Uncharacterized protein</fullName>
    </submittedName>
</protein>